<accession>A0A383RLJ8</accession>
<dbReference type="Proteomes" id="UP000304148">
    <property type="component" value="Chromosome"/>
</dbReference>
<name>A0A383RLJ8_PAEAL</name>
<organism evidence="2 3">
    <name type="scientific">Paenibacillus alvei</name>
    <name type="common">Bacillus alvei</name>
    <dbReference type="NCBI Taxonomy" id="44250"/>
    <lineage>
        <taxon>Bacteria</taxon>
        <taxon>Bacillati</taxon>
        <taxon>Bacillota</taxon>
        <taxon>Bacilli</taxon>
        <taxon>Bacillales</taxon>
        <taxon>Paenibacillaceae</taxon>
        <taxon>Paenibacillus</taxon>
    </lineage>
</organism>
<evidence type="ECO:0000256" key="1">
    <source>
        <dbReference type="SAM" id="Phobius"/>
    </source>
</evidence>
<protein>
    <submittedName>
        <fullName evidence="2">Uncharacterized protein</fullName>
    </submittedName>
</protein>
<proteinExistence type="predicted"/>
<dbReference type="EMBL" id="LS992241">
    <property type="protein sequence ID" value="SYX87259.1"/>
    <property type="molecule type" value="Genomic_DNA"/>
</dbReference>
<dbReference type="AlphaFoldDB" id="A0A383RLJ8"/>
<evidence type="ECO:0000313" key="2">
    <source>
        <dbReference type="EMBL" id="SYX87259.1"/>
    </source>
</evidence>
<keyword evidence="1" id="KW-1133">Transmembrane helix</keyword>
<feature type="transmembrane region" description="Helical" evidence="1">
    <location>
        <begin position="12"/>
        <end position="31"/>
    </location>
</feature>
<evidence type="ECO:0000313" key="3">
    <source>
        <dbReference type="Proteomes" id="UP000304148"/>
    </source>
</evidence>
<keyword evidence="1" id="KW-0472">Membrane</keyword>
<gene>
    <name evidence="2" type="ORF">PBLR_15689</name>
</gene>
<reference evidence="3" key="1">
    <citation type="submission" date="2018-08" db="EMBL/GenBank/DDBJ databases">
        <authorList>
            <person name="Chevrot R."/>
        </authorList>
    </citation>
    <scope>NUCLEOTIDE SEQUENCE [LARGE SCALE GENOMIC DNA]</scope>
</reference>
<sequence>MDIEKTPKQQAVVGTLLAAASLAFFVVDYDYKNEYILQFAFVPRPNFGYDKDRALPF</sequence>
<keyword evidence="1" id="KW-0812">Transmembrane</keyword>